<organism evidence="2 3">
    <name type="scientific">Phyllosticta citribraziliensis</name>
    <dbReference type="NCBI Taxonomy" id="989973"/>
    <lineage>
        <taxon>Eukaryota</taxon>
        <taxon>Fungi</taxon>
        <taxon>Dikarya</taxon>
        <taxon>Ascomycota</taxon>
        <taxon>Pezizomycotina</taxon>
        <taxon>Dothideomycetes</taxon>
        <taxon>Dothideomycetes incertae sedis</taxon>
        <taxon>Botryosphaeriales</taxon>
        <taxon>Phyllostictaceae</taxon>
        <taxon>Phyllosticta</taxon>
    </lineage>
</organism>
<reference evidence="2 3" key="1">
    <citation type="submission" date="2024-04" db="EMBL/GenBank/DDBJ databases">
        <title>Phyllosticta paracitricarpa is synonymous to the EU quarantine fungus P. citricarpa based on phylogenomic analyses.</title>
        <authorList>
            <consortium name="Lawrence Berkeley National Laboratory"/>
            <person name="Van ingen-buijs V.A."/>
            <person name="Van westerhoven A.C."/>
            <person name="Haridas S."/>
            <person name="Skiadas P."/>
            <person name="Martin F."/>
            <person name="Groenewald J.Z."/>
            <person name="Crous P.W."/>
            <person name="Seidl M.F."/>
        </authorList>
    </citation>
    <scope>NUCLEOTIDE SEQUENCE [LARGE SCALE GENOMIC DNA]</scope>
    <source>
        <strain evidence="2 3">CPC 17464</strain>
    </source>
</reference>
<name>A0ABR1L5J8_9PEZI</name>
<feature type="transmembrane region" description="Helical" evidence="1">
    <location>
        <begin position="131"/>
        <end position="149"/>
    </location>
</feature>
<proteinExistence type="predicted"/>
<dbReference type="RefSeq" id="XP_066650306.1">
    <property type="nucleotide sequence ID" value="XM_066794187.1"/>
</dbReference>
<dbReference type="EMBL" id="JBBPEH010000015">
    <property type="protein sequence ID" value="KAK7529940.1"/>
    <property type="molecule type" value="Genomic_DNA"/>
</dbReference>
<keyword evidence="1" id="KW-0812">Transmembrane</keyword>
<keyword evidence="1" id="KW-0472">Membrane</keyword>
<keyword evidence="3" id="KW-1185">Reference proteome</keyword>
<dbReference type="GeneID" id="92027093"/>
<dbReference type="Proteomes" id="UP001360953">
    <property type="component" value="Unassembled WGS sequence"/>
</dbReference>
<gene>
    <name evidence="2" type="ORF">J3D65DRAFT_163156</name>
</gene>
<evidence type="ECO:0000313" key="2">
    <source>
        <dbReference type="EMBL" id="KAK7529940.1"/>
    </source>
</evidence>
<evidence type="ECO:0000256" key="1">
    <source>
        <dbReference type="SAM" id="Phobius"/>
    </source>
</evidence>
<sequence length="211" mass="22538">MKETVMHAQAPTRISRFAFGFVTNAPLPGQHLVAASLHNLTPSRTSSSQSSFSSSPPFSFPSPVFSTIQASSTAAANIANHHVPESPLFAAACDGAGDRDLPCRLLPGSIAVTGVCEIWRLSAVCVGSFDLLLILPCSVLCALWSFACARRRRRSCCRSCGLLQCCDAEVSKVYFGWLPVCLSVCLPTVQTPLLFISEHMSLASAIILTYA</sequence>
<protein>
    <submittedName>
        <fullName evidence="2">Uncharacterized protein</fullName>
    </submittedName>
</protein>
<accession>A0ABR1L5J8</accession>
<evidence type="ECO:0000313" key="3">
    <source>
        <dbReference type="Proteomes" id="UP001360953"/>
    </source>
</evidence>
<comment type="caution">
    <text evidence="2">The sequence shown here is derived from an EMBL/GenBank/DDBJ whole genome shotgun (WGS) entry which is preliminary data.</text>
</comment>
<keyword evidence="1" id="KW-1133">Transmembrane helix</keyword>